<proteinExistence type="predicted"/>
<dbReference type="Proteomes" id="UP000184543">
    <property type="component" value="Unassembled WGS sequence"/>
</dbReference>
<gene>
    <name evidence="1" type="ORF">SAMN04488513_1225</name>
</gene>
<evidence type="ECO:0000313" key="1">
    <source>
        <dbReference type="EMBL" id="SHK07523.1"/>
    </source>
</evidence>
<sequence length="57" mass="6435">KGIGNQHYLIIAFGPQTIKFGNRSNGITDGKTLKAVTEYIIEKYVPIHQLKEDSFLE</sequence>
<reference evidence="2" key="1">
    <citation type="submission" date="2016-11" db="EMBL/GenBank/DDBJ databases">
        <authorList>
            <person name="Varghese N."/>
            <person name="Submissions S."/>
        </authorList>
    </citation>
    <scope>NUCLEOTIDE SEQUENCE [LARGE SCALE GENOMIC DNA]</scope>
    <source>
        <strain evidence="2">DSM 19858</strain>
    </source>
</reference>
<feature type="non-terminal residue" evidence="1">
    <location>
        <position position="1"/>
    </location>
</feature>
<protein>
    <submittedName>
        <fullName evidence="1">Uncharacterized protein</fullName>
    </submittedName>
</protein>
<dbReference type="EMBL" id="FQYU01000022">
    <property type="protein sequence ID" value="SHK07523.1"/>
    <property type="molecule type" value="Genomic_DNA"/>
</dbReference>
<evidence type="ECO:0000313" key="2">
    <source>
        <dbReference type="Proteomes" id="UP000184543"/>
    </source>
</evidence>
<organism evidence="1 2">
    <name type="scientific">Pseudozobellia thermophila</name>
    <dbReference type="NCBI Taxonomy" id="192903"/>
    <lineage>
        <taxon>Bacteria</taxon>
        <taxon>Pseudomonadati</taxon>
        <taxon>Bacteroidota</taxon>
        <taxon>Flavobacteriia</taxon>
        <taxon>Flavobacteriales</taxon>
        <taxon>Flavobacteriaceae</taxon>
        <taxon>Pseudozobellia</taxon>
    </lineage>
</organism>
<name>A0A1M6PHX3_9FLAO</name>
<keyword evidence="2" id="KW-1185">Reference proteome</keyword>
<accession>A0A1M6PHX3</accession>
<dbReference type="AlphaFoldDB" id="A0A1M6PHX3"/>